<dbReference type="Proteomes" id="UP000094389">
    <property type="component" value="Unassembled WGS sequence"/>
</dbReference>
<evidence type="ECO:0000313" key="2">
    <source>
        <dbReference type="EMBL" id="ODV71567.1"/>
    </source>
</evidence>
<dbReference type="EMBL" id="KV453939">
    <property type="protein sequence ID" value="ODV71567.1"/>
    <property type="molecule type" value="Genomic_DNA"/>
</dbReference>
<dbReference type="RefSeq" id="XP_020068606.1">
    <property type="nucleotide sequence ID" value="XM_020217215.1"/>
</dbReference>
<protein>
    <submittedName>
        <fullName evidence="2">Uncharacterized protein</fullName>
    </submittedName>
</protein>
<organism evidence="2 3">
    <name type="scientific">Cyberlindnera jadinii (strain ATCC 18201 / CBS 1600 / BCRC 20928 / JCM 3617 / NBRC 0987 / NRRL Y-1542)</name>
    <name type="common">Torula yeast</name>
    <name type="synonym">Candida utilis</name>
    <dbReference type="NCBI Taxonomy" id="983966"/>
    <lineage>
        <taxon>Eukaryota</taxon>
        <taxon>Fungi</taxon>
        <taxon>Dikarya</taxon>
        <taxon>Ascomycota</taxon>
        <taxon>Saccharomycotina</taxon>
        <taxon>Saccharomycetes</taxon>
        <taxon>Phaffomycetales</taxon>
        <taxon>Phaffomycetaceae</taxon>
        <taxon>Cyberlindnera</taxon>
    </lineage>
</organism>
<evidence type="ECO:0000313" key="3">
    <source>
        <dbReference type="Proteomes" id="UP000094389"/>
    </source>
</evidence>
<name>A0A1E4RWB5_CYBJN</name>
<keyword evidence="3" id="KW-1185">Reference proteome</keyword>
<reference evidence="2 3" key="1">
    <citation type="journal article" date="2016" name="Proc. Natl. Acad. Sci. U.S.A.">
        <title>Comparative genomics of biotechnologically important yeasts.</title>
        <authorList>
            <person name="Riley R."/>
            <person name="Haridas S."/>
            <person name="Wolfe K.H."/>
            <person name="Lopes M.R."/>
            <person name="Hittinger C.T."/>
            <person name="Goeker M."/>
            <person name="Salamov A.A."/>
            <person name="Wisecaver J.H."/>
            <person name="Long T.M."/>
            <person name="Calvey C.H."/>
            <person name="Aerts A.L."/>
            <person name="Barry K.W."/>
            <person name="Choi C."/>
            <person name="Clum A."/>
            <person name="Coughlan A.Y."/>
            <person name="Deshpande S."/>
            <person name="Douglass A.P."/>
            <person name="Hanson S.J."/>
            <person name="Klenk H.-P."/>
            <person name="LaButti K.M."/>
            <person name="Lapidus A."/>
            <person name="Lindquist E.A."/>
            <person name="Lipzen A.M."/>
            <person name="Meier-Kolthoff J.P."/>
            <person name="Ohm R.A."/>
            <person name="Otillar R.P."/>
            <person name="Pangilinan J.L."/>
            <person name="Peng Y."/>
            <person name="Rokas A."/>
            <person name="Rosa C.A."/>
            <person name="Scheuner C."/>
            <person name="Sibirny A.A."/>
            <person name="Slot J.C."/>
            <person name="Stielow J.B."/>
            <person name="Sun H."/>
            <person name="Kurtzman C.P."/>
            <person name="Blackwell M."/>
            <person name="Grigoriev I.V."/>
            <person name="Jeffries T.W."/>
        </authorList>
    </citation>
    <scope>NUCLEOTIDE SEQUENCE [LARGE SCALE GENOMIC DNA]</scope>
    <source>
        <strain evidence="3">ATCC 18201 / CBS 1600 / BCRC 20928 / JCM 3617 / NBRC 0987 / NRRL Y-1542</strain>
    </source>
</reference>
<keyword evidence="1" id="KW-0812">Transmembrane</keyword>
<proteinExistence type="predicted"/>
<keyword evidence="1" id="KW-1133">Transmembrane helix</keyword>
<gene>
    <name evidence="2" type="ORF">CYBJADRAFT_186447</name>
</gene>
<sequence>MVILVVFQKVKHIAATPLANISTPLFSGIHHDMLVTPYKPWMAISQGVLKITRSCFVYLPGLVICSSLSMYLAWGALWRRQTGSTQWLM</sequence>
<feature type="transmembrane region" description="Helical" evidence="1">
    <location>
        <begin position="55"/>
        <end position="74"/>
    </location>
</feature>
<dbReference type="AlphaFoldDB" id="A0A1E4RWB5"/>
<keyword evidence="1" id="KW-0472">Membrane</keyword>
<dbReference type="GeneID" id="30991611"/>
<evidence type="ECO:0000256" key="1">
    <source>
        <dbReference type="SAM" id="Phobius"/>
    </source>
</evidence>
<accession>A0A1E4RWB5</accession>